<dbReference type="EMBL" id="JYNV01000037">
    <property type="protein sequence ID" value="KZM28039.1"/>
    <property type="molecule type" value="Genomic_DNA"/>
</dbReference>
<evidence type="ECO:0000313" key="2">
    <source>
        <dbReference type="Proteomes" id="UP000076837"/>
    </source>
</evidence>
<protein>
    <submittedName>
        <fullName evidence="1">Uncharacterized protein</fullName>
    </submittedName>
</protein>
<gene>
    <name evidence="1" type="ORF">ST47_g805</name>
</gene>
<organism evidence="1 2">
    <name type="scientific">Didymella rabiei</name>
    <name type="common">Chickpea ascochyta blight fungus</name>
    <name type="synonym">Mycosphaerella rabiei</name>
    <dbReference type="NCBI Taxonomy" id="5454"/>
    <lineage>
        <taxon>Eukaryota</taxon>
        <taxon>Fungi</taxon>
        <taxon>Dikarya</taxon>
        <taxon>Ascomycota</taxon>
        <taxon>Pezizomycotina</taxon>
        <taxon>Dothideomycetes</taxon>
        <taxon>Pleosporomycetidae</taxon>
        <taxon>Pleosporales</taxon>
        <taxon>Pleosporineae</taxon>
        <taxon>Didymellaceae</taxon>
        <taxon>Ascochyta</taxon>
    </lineage>
</organism>
<keyword evidence="2" id="KW-1185">Reference proteome</keyword>
<proteinExistence type="predicted"/>
<dbReference type="Proteomes" id="UP000076837">
    <property type="component" value="Unassembled WGS sequence"/>
</dbReference>
<dbReference type="AlphaFoldDB" id="A0A163LRB3"/>
<reference evidence="1 2" key="1">
    <citation type="journal article" date="2016" name="Sci. Rep.">
        <title>Draft genome sequencing and secretome analysis of fungal phytopathogen Ascochyta rabiei provides insight into the necrotrophic effector repertoire.</title>
        <authorList>
            <person name="Verma S."/>
            <person name="Gazara R.K."/>
            <person name="Nizam S."/>
            <person name="Parween S."/>
            <person name="Chattopadhyay D."/>
            <person name="Verma P.K."/>
        </authorList>
    </citation>
    <scope>NUCLEOTIDE SEQUENCE [LARGE SCALE GENOMIC DNA]</scope>
    <source>
        <strain evidence="1 2">ArDII</strain>
    </source>
</reference>
<name>A0A163LRB3_DIDRA</name>
<comment type="caution">
    <text evidence="1">The sequence shown here is derived from an EMBL/GenBank/DDBJ whole genome shotgun (WGS) entry which is preliminary data.</text>
</comment>
<accession>A0A163LRB3</accession>
<evidence type="ECO:0000313" key="1">
    <source>
        <dbReference type="EMBL" id="KZM28039.1"/>
    </source>
</evidence>
<sequence>MPSLKLLIPLCAVIVLLQAGAIALPFVYWRLQKNMRPMNKILFGAFLLFIALVIHPLILTGLITFTVAPTLLALRHNVFKRAGAAYTALAPHTLSPLAMARDGGLQKSNFEWLYTLLGGYAGWKVLGTLPSLVLL</sequence>
<dbReference type="OrthoDB" id="3782144at2759"/>